<reference evidence="8" key="1">
    <citation type="submission" date="2016-10" db="EMBL/GenBank/DDBJ databases">
        <authorList>
            <person name="Varghese N."/>
            <person name="Submissions S."/>
        </authorList>
    </citation>
    <scope>NUCLEOTIDE SEQUENCE [LARGE SCALE GENOMIC DNA]</scope>
    <source>
        <strain evidence="8">DSM 44796</strain>
    </source>
</reference>
<dbReference type="Proteomes" id="UP000199682">
    <property type="component" value="Unassembled WGS sequence"/>
</dbReference>
<dbReference type="InterPro" id="IPR036318">
    <property type="entry name" value="FAD-bd_PCMH-like_sf"/>
</dbReference>
<evidence type="ECO:0000313" key="7">
    <source>
        <dbReference type="EMBL" id="SDL64724.1"/>
    </source>
</evidence>
<dbReference type="PROSITE" id="PS00862">
    <property type="entry name" value="OX2_COVAL_FAD"/>
    <property type="match status" value="1"/>
</dbReference>
<comment type="similarity">
    <text evidence="2">Belongs to the oxygen-dependent FAD-linked oxidoreductase family.</text>
</comment>
<protein>
    <submittedName>
        <fullName evidence="7">FAD/FMN-containing dehydrogenase</fullName>
    </submittedName>
</protein>
<comment type="cofactor">
    <cofactor evidence="1">
        <name>FAD</name>
        <dbReference type="ChEBI" id="CHEBI:57692"/>
    </cofactor>
</comment>
<evidence type="ECO:0000256" key="4">
    <source>
        <dbReference type="ARBA" id="ARBA00022827"/>
    </source>
</evidence>
<dbReference type="PROSITE" id="PS51387">
    <property type="entry name" value="FAD_PCMH"/>
    <property type="match status" value="1"/>
</dbReference>
<evidence type="ECO:0000256" key="3">
    <source>
        <dbReference type="ARBA" id="ARBA00022630"/>
    </source>
</evidence>
<evidence type="ECO:0000259" key="6">
    <source>
        <dbReference type="PROSITE" id="PS51387"/>
    </source>
</evidence>
<dbReference type="Gene3D" id="3.30.465.10">
    <property type="match status" value="1"/>
</dbReference>
<dbReference type="EMBL" id="FNET01000012">
    <property type="protein sequence ID" value="SDL64724.1"/>
    <property type="molecule type" value="Genomic_DNA"/>
</dbReference>
<organism evidence="7 8">
    <name type="scientific">Lentzea albidocapillata subsp. violacea</name>
    <dbReference type="NCBI Taxonomy" id="128104"/>
    <lineage>
        <taxon>Bacteria</taxon>
        <taxon>Bacillati</taxon>
        <taxon>Actinomycetota</taxon>
        <taxon>Actinomycetes</taxon>
        <taxon>Pseudonocardiales</taxon>
        <taxon>Pseudonocardiaceae</taxon>
        <taxon>Lentzea</taxon>
    </lineage>
</organism>
<dbReference type="SUPFAM" id="SSF56176">
    <property type="entry name" value="FAD-binding/transporter-associated domain-like"/>
    <property type="match status" value="1"/>
</dbReference>
<dbReference type="InterPro" id="IPR016166">
    <property type="entry name" value="FAD-bd_PCMH"/>
</dbReference>
<keyword evidence="3" id="KW-0285">Flavoprotein</keyword>
<proteinExistence type="inferred from homology"/>
<sequence>MPVQWNALARRLRGEIVRPGDERYEFARRLQNLEYDAINPAAVVYCETAQDVGASIEFARSGGIDVHVRSGGHSLNGLSTGAGMVLDVSRINGVAVREGTVALGAGTQSLDALDVLAGTGKQIITGTFPTVAAGGFLSGGGIGWQTRGFGIGSDRVRSATVVLADGRIATCSAESEPDLLWALRGGGGGNFGVVTEFEVAPIDAPLLVGYEITWDVDVAADVLTSWQTWCTAGGDFGSSLVVLPRFGPDAPPAVKVWGVHYGAPHGIERALDDLVELAGTRPLRRWVGDQLPYSTVMHERLCGEATVAQCHRTGSGPEAKGHRHPHTRQAYRLLADPVTPEQAGRSLAMWETSPSWERYLLCIAVGGPTGGPESAYPHRDARFLMGYQIAVRDQGASAEHFADVTTWADGADEVLDPMACGSYINFPSSRIRKGWARAYHRDALPRLLEVKAKYDPDDVFRHAQSLRP</sequence>
<evidence type="ECO:0000256" key="2">
    <source>
        <dbReference type="ARBA" id="ARBA00005466"/>
    </source>
</evidence>
<dbReference type="Gene3D" id="3.40.462.20">
    <property type="match status" value="1"/>
</dbReference>
<dbReference type="Gene3D" id="3.30.43.10">
    <property type="entry name" value="Uridine Diphospho-n-acetylenolpyruvylglucosamine Reductase, domain 2"/>
    <property type="match status" value="1"/>
</dbReference>
<dbReference type="Pfam" id="PF01565">
    <property type="entry name" value="FAD_binding_4"/>
    <property type="match status" value="1"/>
</dbReference>
<evidence type="ECO:0000313" key="8">
    <source>
        <dbReference type="Proteomes" id="UP000199682"/>
    </source>
</evidence>
<dbReference type="Pfam" id="PF08031">
    <property type="entry name" value="BBE"/>
    <property type="match status" value="1"/>
</dbReference>
<dbReference type="GO" id="GO:0016491">
    <property type="term" value="F:oxidoreductase activity"/>
    <property type="evidence" value="ECO:0007669"/>
    <property type="project" value="UniProtKB-KW"/>
</dbReference>
<dbReference type="PANTHER" id="PTHR42973:SF39">
    <property type="entry name" value="FAD-BINDING PCMH-TYPE DOMAIN-CONTAINING PROTEIN"/>
    <property type="match status" value="1"/>
</dbReference>
<dbReference type="InterPro" id="IPR006094">
    <property type="entry name" value="Oxid_FAD_bind_N"/>
</dbReference>
<gene>
    <name evidence="7" type="ORF">SAMN04488074_112165</name>
</gene>
<dbReference type="InterPro" id="IPR016167">
    <property type="entry name" value="FAD-bd_PCMH_sub1"/>
</dbReference>
<evidence type="ECO:0000256" key="1">
    <source>
        <dbReference type="ARBA" id="ARBA00001974"/>
    </source>
</evidence>
<dbReference type="AlphaFoldDB" id="A0A1G9LSH3"/>
<name>A0A1G9LSH3_9PSEU</name>
<keyword evidence="5" id="KW-0560">Oxidoreductase</keyword>
<dbReference type="InterPro" id="IPR050416">
    <property type="entry name" value="FAD-linked_Oxidoreductase"/>
</dbReference>
<dbReference type="InterPro" id="IPR006093">
    <property type="entry name" value="Oxy_OxRdtase_FAD_BS"/>
</dbReference>
<accession>A0A1G9LSH3</accession>
<dbReference type="InterPro" id="IPR016169">
    <property type="entry name" value="FAD-bd_PCMH_sub2"/>
</dbReference>
<evidence type="ECO:0000256" key="5">
    <source>
        <dbReference type="ARBA" id="ARBA00023002"/>
    </source>
</evidence>
<dbReference type="GO" id="GO:0071949">
    <property type="term" value="F:FAD binding"/>
    <property type="evidence" value="ECO:0007669"/>
    <property type="project" value="InterPro"/>
</dbReference>
<dbReference type="RefSeq" id="WP_143027875.1">
    <property type="nucleotide sequence ID" value="NZ_FNET01000012.1"/>
</dbReference>
<dbReference type="InterPro" id="IPR012951">
    <property type="entry name" value="BBE"/>
</dbReference>
<dbReference type="PANTHER" id="PTHR42973">
    <property type="entry name" value="BINDING OXIDOREDUCTASE, PUTATIVE (AFU_ORTHOLOGUE AFUA_1G17690)-RELATED"/>
    <property type="match status" value="1"/>
</dbReference>
<keyword evidence="4" id="KW-0274">FAD</keyword>
<feature type="domain" description="FAD-binding PCMH-type" evidence="6">
    <location>
        <begin position="36"/>
        <end position="204"/>
    </location>
</feature>